<keyword evidence="4" id="KW-0201">Cytochrome c-type biogenesis</keyword>
<dbReference type="PANTHER" id="PTHR43499:SF1">
    <property type="entry name" value="ABC TRANSPORTER I FAMILY MEMBER 1"/>
    <property type="match status" value="1"/>
</dbReference>
<dbReference type="PROSITE" id="PS00211">
    <property type="entry name" value="ABC_TRANSPORTER_1"/>
    <property type="match status" value="1"/>
</dbReference>
<evidence type="ECO:0000313" key="9">
    <source>
        <dbReference type="EMBL" id="SEO89639.1"/>
    </source>
</evidence>
<dbReference type="GO" id="GO:0017004">
    <property type="term" value="P:cytochrome complex assembly"/>
    <property type="evidence" value="ECO:0007669"/>
    <property type="project" value="UniProtKB-KW"/>
</dbReference>
<dbReference type="InterPro" id="IPR017871">
    <property type="entry name" value="ABC_transporter-like_CS"/>
</dbReference>
<evidence type="ECO:0000256" key="6">
    <source>
        <dbReference type="ARBA" id="ARBA00022967"/>
    </source>
</evidence>
<evidence type="ECO:0000259" key="8">
    <source>
        <dbReference type="PROSITE" id="PS50893"/>
    </source>
</evidence>
<evidence type="ECO:0000256" key="7">
    <source>
        <dbReference type="ARBA" id="ARBA00023136"/>
    </source>
</evidence>
<name>A0A1H8TEV7_9PROT</name>
<dbReference type="PROSITE" id="PS50893">
    <property type="entry name" value="ABC_TRANSPORTER_2"/>
    <property type="match status" value="1"/>
</dbReference>
<keyword evidence="7" id="KW-0472">Membrane</keyword>
<protein>
    <submittedName>
        <fullName evidence="9">Heme exporter protein A</fullName>
    </submittedName>
</protein>
<evidence type="ECO:0000256" key="5">
    <source>
        <dbReference type="ARBA" id="ARBA00022840"/>
    </source>
</evidence>
<evidence type="ECO:0000256" key="1">
    <source>
        <dbReference type="ARBA" id="ARBA00022448"/>
    </source>
</evidence>
<dbReference type="NCBIfam" id="TIGR01189">
    <property type="entry name" value="ccmA"/>
    <property type="match status" value="1"/>
</dbReference>
<dbReference type="SMART" id="SM00382">
    <property type="entry name" value="AAA"/>
    <property type="match status" value="1"/>
</dbReference>
<evidence type="ECO:0000313" key="10">
    <source>
        <dbReference type="Proteomes" id="UP000198814"/>
    </source>
</evidence>
<keyword evidence="3" id="KW-0547">Nucleotide-binding</keyword>
<organism evidence="9 10">
    <name type="scientific">Nitrosomonas oligotropha</name>
    <dbReference type="NCBI Taxonomy" id="42354"/>
    <lineage>
        <taxon>Bacteria</taxon>
        <taxon>Pseudomonadati</taxon>
        <taxon>Pseudomonadota</taxon>
        <taxon>Betaproteobacteria</taxon>
        <taxon>Nitrosomonadales</taxon>
        <taxon>Nitrosomonadaceae</taxon>
        <taxon>Nitrosomonas</taxon>
    </lineage>
</organism>
<dbReference type="EMBL" id="FODO01000024">
    <property type="protein sequence ID" value="SEO89639.1"/>
    <property type="molecule type" value="Genomic_DNA"/>
</dbReference>
<keyword evidence="6" id="KW-1278">Translocase</keyword>
<evidence type="ECO:0000256" key="3">
    <source>
        <dbReference type="ARBA" id="ARBA00022741"/>
    </source>
</evidence>
<keyword evidence="1" id="KW-0813">Transport</keyword>
<dbReference type="STRING" id="42354.SAMN05216333_12420"/>
<dbReference type="InterPro" id="IPR005895">
    <property type="entry name" value="ABC_transptr_haem_export_CcmA"/>
</dbReference>
<dbReference type="Proteomes" id="UP000198814">
    <property type="component" value="Unassembled WGS sequence"/>
</dbReference>
<dbReference type="GO" id="GO:0016887">
    <property type="term" value="F:ATP hydrolysis activity"/>
    <property type="evidence" value="ECO:0007669"/>
    <property type="project" value="InterPro"/>
</dbReference>
<accession>A0A1H8TEV7</accession>
<dbReference type="GO" id="GO:0022857">
    <property type="term" value="F:transmembrane transporter activity"/>
    <property type="evidence" value="ECO:0007669"/>
    <property type="project" value="InterPro"/>
</dbReference>
<dbReference type="InterPro" id="IPR003439">
    <property type="entry name" value="ABC_transporter-like_ATP-bd"/>
</dbReference>
<sequence length="218" mass="23785">MRYNQRSIPSIDKIMLQGINLACVRGDRELFRDVNFSLEAGGLMQVRGPNGSGKTSLLRMLCGLSNPAAGEIRWNGASIRALDGEYYGAMTYIGHLSGTKDDLTVIENLRISSALAGFDIGIDQAKEALGYIGLQGREGLPVKVLSQGQRRRVALARLLVCKTSLWILDEPLVALDVAAVKLIQELLEQHLREGGMVVMTTHQEIDITAISTTQLHLA</sequence>
<dbReference type="PANTHER" id="PTHR43499">
    <property type="entry name" value="ABC TRANSPORTER I FAMILY MEMBER 1"/>
    <property type="match status" value="1"/>
</dbReference>
<gene>
    <name evidence="9" type="ORF">SAMN05216333_12420</name>
</gene>
<evidence type="ECO:0000256" key="4">
    <source>
        <dbReference type="ARBA" id="ARBA00022748"/>
    </source>
</evidence>
<keyword evidence="5" id="KW-0067">ATP-binding</keyword>
<dbReference type="NCBIfam" id="NF010061">
    <property type="entry name" value="PRK13538.1"/>
    <property type="match status" value="1"/>
</dbReference>
<dbReference type="InterPro" id="IPR003593">
    <property type="entry name" value="AAA+_ATPase"/>
</dbReference>
<dbReference type="SUPFAM" id="SSF52540">
    <property type="entry name" value="P-loop containing nucleoside triphosphate hydrolases"/>
    <property type="match status" value="1"/>
</dbReference>
<evidence type="ECO:0000256" key="2">
    <source>
        <dbReference type="ARBA" id="ARBA00022475"/>
    </source>
</evidence>
<dbReference type="GO" id="GO:0005524">
    <property type="term" value="F:ATP binding"/>
    <property type="evidence" value="ECO:0007669"/>
    <property type="project" value="UniProtKB-KW"/>
</dbReference>
<dbReference type="InterPro" id="IPR027417">
    <property type="entry name" value="P-loop_NTPase"/>
</dbReference>
<dbReference type="Gene3D" id="3.40.50.300">
    <property type="entry name" value="P-loop containing nucleotide triphosphate hydrolases"/>
    <property type="match status" value="1"/>
</dbReference>
<proteinExistence type="predicted"/>
<keyword evidence="2" id="KW-1003">Cell membrane</keyword>
<keyword evidence="10" id="KW-1185">Reference proteome</keyword>
<reference evidence="10" key="1">
    <citation type="submission" date="2016-10" db="EMBL/GenBank/DDBJ databases">
        <authorList>
            <person name="Varghese N."/>
            <person name="Submissions S."/>
        </authorList>
    </citation>
    <scope>NUCLEOTIDE SEQUENCE [LARGE SCALE GENOMIC DNA]</scope>
    <source>
        <strain evidence="10">Nm76</strain>
    </source>
</reference>
<dbReference type="Pfam" id="PF00005">
    <property type="entry name" value="ABC_tran"/>
    <property type="match status" value="1"/>
</dbReference>
<feature type="domain" description="ABC transporter" evidence="8">
    <location>
        <begin position="16"/>
        <end position="217"/>
    </location>
</feature>
<dbReference type="AlphaFoldDB" id="A0A1H8TEV7"/>